<evidence type="ECO:0000313" key="4">
    <source>
        <dbReference type="EMBL" id="JAW07090.1"/>
    </source>
</evidence>
<keyword evidence="2" id="KW-0472">Membrane</keyword>
<dbReference type="InterPro" id="IPR032803">
    <property type="entry name" value="PLDc_3"/>
</dbReference>
<keyword evidence="2" id="KW-1133">Transmembrane helix</keyword>
<dbReference type="CDD" id="cd09106">
    <property type="entry name" value="PLDc_vPLD3_4_5_like_1"/>
    <property type="match status" value="1"/>
</dbReference>
<comment type="similarity">
    <text evidence="1">Belongs to the phospholipase D family.</text>
</comment>
<dbReference type="CDD" id="cd09107">
    <property type="entry name" value="PLDc_vPLD3_4_5_like_2"/>
    <property type="match status" value="1"/>
</dbReference>
<dbReference type="SUPFAM" id="SSF56024">
    <property type="entry name" value="Phospholipase D/nuclease"/>
    <property type="match status" value="2"/>
</dbReference>
<evidence type="ECO:0000259" key="3">
    <source>
        <dbReference type="PROSITE" id="PS50035"/>
    </source>
</evidence>
<reference evidence="4" key="1">
    <citation type="submission" date="2016-10" db="EMBL/GenBank/DDBJ databases">
        <title>Venom proteomic and venom gland transcriptomic analyses of the scorpion Megacormus gertschi Diaz-Najera, 1966 (Scorpiones: Euscorpiidae: Megacorminae).</title>
        <authorList>
            <person name="Santibanez-Lopez C.E."/>
            <person name="Cid-Uribe J.I."/>
            <person name="Zamudio F.Z."/>
            <person name="Batista C.V."/>
            <person name="Ortiz E."/>
            <person name="Possani L.D."/>
        </authorList>
    </citation>
    <scope>NUCLEOTIDE SEQUENCE</scope>
    <source>
        <tissue evidence="4">Venom gland</tissue>
    </source>
</reference>
<organism evidence="4">
    <name type="scientific">Megacormus gertschi</name>
    <dbReference type="NCBI Taxonomy" id="1843536"/>
    <lineage>
        <taxon>Eukaryota</taxon>
        <taxon>Metazoa</taxon>
        <taxon>Ecdysozoa</taxon>
        <taxon>Arthropoda</taxon>
        <taxon>Chelicerata</taxon>
        <taxon>Arachnida</taxon>
        <taxon>Scorpiones</taxon>
        <taxon>Iurida</taxon>
        <taxon>Chactoidea</taxon>
        <taxon>Euscorpiidae</taxon>
        <taxon>Megacorminae</taxon>
        <taxon>Megacormini</taxon>
        <taxon>Megacormus</taxon>
    </lineage>
</organism>
<dbReference type="AlphaFoldDB" id="A0A224XGI0"/>
<accession>A0A224XGI0</accession>
<dbReference type="Gene3D" id="3.30.870.10">
    <property type="entry name" value="Endonuclease Chain A"/>
    <property type="match status" value="2"/>
</dbReference>
<proteinExistence type="inferred from homology"/>
<sequence>MGIRISSIYRQQTVVENIGKLDVGEFELQLFDSRYMLKKTEITKRKWNGWIKPSCIPITIIFILIVLVVMLPLLEQKQEDKVYVLADTGNCTEPCWVTLVESIPENLTYSTTLNHPSTFDGWLNLIHLAEHTIDIAAFYWTLRGSDVVPDPSDWQGEKIFQELLAAGTERKIKISIVQNLPSYTQPDNDTKELEEKGAAVVRNIDFEKLIGKGILHTKMWIVDNKHFYIGSANMDWRALTQVKELGIVAYNCSCLTSDLKKIFDAYWLLSESDHIPKPWPSYFDTVFNKTHPAIITINDTSTRAYLSSSPPQFCAKGRTSDINSILSVIKTAKKFIHIAVMDYFPAIIYTKHLKYWPVIDDALREAAVTRGIKIKVLASHWQHTRPIMLSFLRSLQALNSTGISIETKLFIVPTYSPSQAKIPYARVNHNKYMVTDDAAYIGTSNWSGDYFISTGGVGFILQNSENYTNSYIQVQLQAVFERDWFSEYAHPITEVDDIR</sequence>
<protein>
    <submittedName>
        <fullName evidence="4">Putative Phospholipase D3</fullName>
    </submittedName>
</protein>
<dbReference type="Pfam" id="PF13918">
    <property type="entry name" value="PLDc_3"/>
    <property type="match status" value="1"/>
</dbReference>
<dbReference type="GO" id="GO:0003824">
    <property type="term" value="F:catalytic activity"/>
    <property type="evidence" value="ECO:0007669"/>
    <property type="project" value="InterPro"/>
</dbReference>
<dbReference type="PANTHER" id="PTHR10185:SF17">
    <property type="entry name" value="GM01519P-RELATED"/>
    <property type="match status" value="1"/>
</dbReference>
<name>A0A224XGI0_9SCOR</name>
<evidence type="ECO:0000256" key="2">
    <source>
        <dbReference type="SAM" id="Phobius"/>
    </source>
</evidence>
<dbReference type="Pfam" id="PF00614">
    <property type="entry name" value="PLDc"/>
    <property type="match status" value="2"/>
</dbReference>
<feature type="domain" description="PLD phosphodiesterase" evidence="3">
    <location>
        <begin position="211"/>
        <end position="238"/>
    </location>
</feature>
<feature type="transmembrane region" description="Helical" evidence="2">
    <location>
        <begin position="54"/>
        <end position="74"/>
    </location>
</feature>
<feature type="domain" description="PLD phosphodiesterase" evidence="3">
    <location>
        <begin position="424"/>
        <end position="450"/>
    </location>
</feature>
<dbReference type="SMART" id="SM00155">
    <property type="entry name" value="PLDc"/>
    <property type="match status" value="2"/>
</dbReference>
<keyword evidence="2" id="KW-0812">Transmembrane</keyword>
<dbReference type="EMBL" id="GFBG01000077">
    <property type="protein sequence ID" value="JAW07090.1"/>
    <property type="molecule type" value="Transcribed_RNA"/>
</dbReference>
<dbReference type="PANTHER" id="PTHR10185">
    <property type="entry name" value="PHOSPHOLIPASE D - RELATED"/>
    <property type="match status" value="1"/>
</dbReference>
<dbReference type="InterPro" id="IPR001736">
    <property type="entry name" value="PLipase_D/transphosphatidylase"/>
</dbReference>
<dbReference type="PROSITE" id="PS50035">
    <property type="entry name" value="PLD"/>
    <property type="match status" value="2"/>
</dbReference>
<dbReference type="InterPro" id="IPR050874">
    <property type="entry name" value="Diverse_PLD-related"/>
</dbReference>
<evidence type="ECO:0000256" key="1">
    <source>
        <dbReference type="ARBA" id="ARBA00008664"/>
    </source>
</evidence>